<dbReference type="InterPro" id="IPR010982">
    <property type="entry name" value="Lambda_DNA-bd_dom_sf"/>
</dbReference>
<organism evidence="3 4">
    <name type="scientific">Streptomyces mexicanus</name>
    <dbReference type="NCBI Taxonomy" id="178566"/>
    <lineage>
        <taxon>Bacteria</taxon>
        <taxon>Bacillati</taxon>
        <taxon>Actinomycetota</taxon>
        <taxon>Actinomycetes</taxon>
        <taxon>Kitasatosporales</taxon>
        <taxon>Streptomycetaceae</taxon>
        <taxon>Streptomyces</taxon>
    </lineage>
</organism>
<gene>
    <name evidence="3" type="ORF">H1R13_28645</name>
</gene>
<feature type="domain" description="HTH cro/C1-type" evidence="2">
    <location>
        <begin position="9"/>
        <end position="63"/>
    </location>
</feature>
<dbReference type="EMBL" id="JACMHY010000014">
    <property type="protein sequence ID" value="MBC2868791.1"/>
    <property type="molecule type" value="Genomic_DNA"/>
</dbReference>
<comment type="caution">
    <text evidence="3">The sequence shown here is derived from an EMBL/GenBank/DDBJ whole genome shotgun (WGS) entry which is preliminary data.</text>
</comment>
<dbReference type="Gene3D" id="1.10.260.40">
    <property type="entry name" value="lambda repressor-like DNA-binding domains"/>
    <property type="match status" value="1"/>
</dbReference>
<dbReference type="Proteomes" id="UP000517694">
    <property type="component" value="Unassembled WGS sequence"/>
</dbReference>
<accession>A0A7X1I5K3</accession>
<reference evidence="3 4" key="1">
    <citation type="submission" date="2020-08" db="EMBL/GenBank/DDBJ databases">
        <title>Whole-Genome Sequence of French Clinical Streptomyces mexicanus Strain Q0842.</title>
        <authorList>
            <person name="Boxberger M."/>
            <person name="La Scola B."/>
        </authorList>
    </citation>
    <scope>NUCLEOTIDE SEQUENCE [LARGE SCALE GENOMIC DNA]</scope>
    <source>
        <strain evidence="3 4">Marseille-Q0842</strain>
    </source>
</reference>
<dbReference type="InterPro" id="IPR010359">
    <property type="entry name" value="IrrE_HExxH"/>
</dbReference>
<dbReference type="Pfam" id="PF06114">
    <property type="entry name" value="Peptidase_M78"/>
    <property type="match status" value="1"/>
</dbReference>
<dbReference type="GO" id="GO:0003677">
    <property type="term" value="F:DNA binding"/>
    <property type="evidence" value="ECO:0007669"/>
    <property type="project" value="InterPro"/>
</dbReference>
<dbReference type="OrthoDB" id="9794834at2"/>
<proteinExistence type="inferred from homology"/>
<dbReference type="PANTHER" id="PTHR43236:SF1">
    <property type="entry name" value="BLL7220 PROTEIN"/>
    <property type="match status" value="1"/>
</dbReference>
<evidence type="ECO:0000313" key="3">
    <source>
        <dbReference type="EMBL" id="MBC2868791.1"/>
    </source>
</evidence>
<dbReference type="CDD" id="cd00093">
    <property type="entry name" value="HTH_XRE"/>
    <property type="match status" value="1"/>
</dbReference>
<dbReference type="InterPro" id="IPR001387">
    <property type="entry name" value="Cro/C1-type_HTH"/>
</dbReference>
<name>A0A7X1I5K3_9ACTN</name>
<comment type="similarity">
    <text evidence="1">Belongs to the short-chain fatty acyl-CoA assimilation regulator (ScfR) family.</text>
</comment>
<dbReference type="InterPro" id="IPR052345">
    <property type="entry name" value="Rad_response_metalloprotease"/>
</dbReference>
<evidence type="ECO:0000259" key="2">
    <source>
        <dbReference type="PROSITE" id="PS50943"/>
    </source>
</evidence>
<dbReference type="AlphaFoldDB" id="A0A7X1I5K3"/>
<dbReference type="PROSITE" id="PS50943">
    <property type="entry name" value="HTH_CROC1"/>
    <property type="match status" value="1"/>
</dbReference>
<dbReference type="SUPFAM" id="SSF47413">
    <property type="entry name" value="lambda repressor-like DNA-binding domains"/>
    <property type="match status" value="1"/>
</dbReference>
<dbReference type="SMART" id="SM00530">
    <property type="entry name" value="HTH_XRE"/>
    <property type="match status" value="1"/>
</dbReference>
<evidence type="ECO:0000256" key="1">
    <source>
        <dbReference type="ARBA" id="ARBA00007227"/>
    </source>
</evidence>
<dbReference type="Pfam" id="PF13560">
    <property type="entry name" value="HTH_31"/>
    <property type="match status" value="1"/>
</dbReference>
<dbReference type="Gene3D" id="1.10.10.2910">
    <property type="match status" value="1"/>
</dbReference>
<dbReference type="RefSeq" id="WP_159670868.1">
    <property type="nucleotide sequence ID" value="NZ_JACMHY010000014.1"/>
</dbReference>
<sequence length="396" mass="43375">MTETVIDRVRRVMDAASLSQAAFADRVGLSPDKLSKSLSGVRRFSSLDLARIAEATGTTVDYLLSGREPVRPRSAARPAGTIAEGTGWAEIEAIACRYQNAYDVLKLLGRPRPVPDLPAPRPDLERYVDQGERLAADLTDHLARRNAGSPAGMDLPALTRLLADHCGIDVALVDFPARAALSGATWQSDAFRIVLLATTQEWTRARFTLAHEVGHLLARDAQDLRADAAPQPGRQKDYAEVRANVFAAHFLMPEAEVRAAWERTVTDPDSPTDAELSELVVTFKVSPSALAARLNRLGLLDTARRDRFRGFTTETCHVLTGRLDDHYRHRAESAVARPPLVPMAELLAAYEAGETTLRPLAAYLDRTVDDLRAIVEPARAARPLPEDEKGDPVFQP</sequence>
<dbReference type="PANTHER" id="PTHR43236">
    <property type="entry name" value="ANTITOXIN HIGA1"/>
    <property type="match status" value="1"/>
</dbReference>
<protein>
    <submittedName>
        <fullName evidence="3">ImmA/IrrE family metallo-endopeptidase</fullName>
    </submittedName>
</protein>
<evidence type="ECO:0000313" key="4">
    <source>
        <dbReference type="Proteomes" id="UP000517694"/>
    </source>
</evidence>
<keyword evidence="4" id="KW-1185">Reference proteome</keyword>